<dbReference type="CDD" id="cd03316">
    <property type="entry name" value="MR_like"/>
    <property type="match status" value="1"/>
</dbReference>
<keyword evidence="5" id="KW-0456">Lyase</keyword>
<evidence type="ECO:0000256" key="2">
    <source>
        <dbReference type="ARBA" id="ARBA00022723"/>
    </source>
</evidence>
<dbReference type="Gene3D" id="3.20.20.120">
    <property type="entry name" value="Enolase-like C-terminal domain"/>
    <property type="match status" value="1"/>
</dbReference>
<dbReference type="Proteomes" id="UP000319383">
    <property type="component" value="Chromosome"/>
</dbReference>
<dbReference type="AlphaFoldDB" id="A0A517ZTY6"/>
<dbReference type="PANTHER" id="PTHR13794">
    <property type="entry name" value="ENOLASE SUPERFAMILY, MANDELATE RACEMASE"/>
    <property type="match status" value="1"/>
</dbReference>
<sequence>MKITNVICQVLRSASVESKTASCQDVVLVRIRTDSGLEGIGEADSSPEVVKAIIDAPFSHNIACGLREVLLGENPLETERLWQRMYRATMYFGRTSVTISAMAAVDMALWDLKGKHFGEPIHRLLGGKQHDSIRAYASILFGRDGQETAEIGQRWIAAGYTAVKFGWEPMGQSEALDIELVRGAREGIGENTLLIDAGCVWDTRTALRRATAFAEFDIEWLEEPLREDNIDGYVWLRDRSPVAIASGEGECGREAFRPLLDRRALDVYQVDLSRNGFTDAAYIKARVEEIGARPCNHSYTSPITVAASVQWLCTCRDAFLFEDCVEDVPMRHELTHERIQASHGSIEVSDRPGLGVTLNEEFVAAHLVDESV</sequence>
<reference evidence="5 6" key="1">
    <citation type="submission" date="2019-02" db="EMBL/GenBank/DDBJ databases">
        <title>Deep-cultivation of Planctomycetes and their phenomic and genomic characterization uncovers novel biology.</title>
        <authorList>
            <person name="Wiegand S."/>
            <person name="Jogler M."/>
            <person name="Boedeker C."/>
            <person name="Pinto D."/>
            <person name="Vollmers J."/>
            <person name="Rivas-Marin E."/>
            <person name="Kohn T."/>
            <person name="Peeters S.H."/>
            <person name="Heuer A."/>
            <person name="Rast P."/>
            <person name="Oberbeckmann S."/>
            <person name="Bunk B."/>
            <person name="Jeske O."/>
            <person name="Meyerdierks A."/>
            <person name="Storesund J.E."/>
            <person name="Kallscheuer N."/>
            <person name="Luecker S."/>
            <person name="Lage O.M."/>
            <person name="Pohl T."/>
            <person name="Merkel B.J."/>
            <person name="Hornburger P."/>
            <person name="Mueller R.-W."/>
            <person name="Bruemmer F."/>
            <person name="Labrenz M."/>
            <person name="Spormann A.M."/>
            <person name="Op den Camp H."/>
            <person name="Overmann J."/>
            <person name="Amann R."/>
            <person name="Jetten M.S.M."/>
            <person name="Mascher T."/>
            <person name="Medema M.H."/>
            <person name="Devos D.P."/>
            <person name="Kaster A.-K."/>
            <person name="Ovreas L."/>
            <person name="Rohde M."/>
            <person name="Galperin M.Y."/>
            <person name="Jogler C."/>
        </authorList>
    </citation>
    <scope>NUCLEOTIDE SEQUENCE [LARGE SCALE GENOMIC DNA]</scope>
    <source>
        <strain evidence="5 6">Mal52</strain>
    </source>
</reference>
<dbReference type="SMART" id="SM00922">
    <property type="entry name" value="MR_MLE"/>
    <property type="match status" value="1"/>
</dbReference>
<dbReference type="Pfam" id="PF13378">
    <property type="entry name" value="MR_MLE_C"/>
    <property type="match status" value="1"/>
</dbReference>
<comment type="cofactor">
    <cofactor evidence="1">
        <name>Mg(2+)</name>
        <dbReference type="ChEBI" id="CHEBI:18420"/>
    </cofactor>
</comment>
<dbReference type="PANTHER" id="PTHR13794:SF58">
    <property type="entry name" value="MITOCHONDRIAL ENOLASE SUPERFAMILY MEMBER 1"/>
    <property type="match status" value="1"/>
</dbReference>
<evidence type="ECO:0000313" key="5">
    <source>
        <dbReference type="EMBL" id="QDU45943.1"/>
    </source>
</evidence>
<dbReference type="SUPFAM" id="SSF51604">
    <property type="entry name" value="Enolase C-terminal domain-like"/>
    <property type="match status" value="1"/>
</dbReference>
<dbReference type="GO" id="GO:0000287">
    <property type="term" value="F:magnesium ion binding"/>
    <property type="evidence" value="ECO:0007669"/>
    <property type="project" value="TreeGrafter"/>
</dbReference>
<dbReference type="InterPro" id="IPR036849">
    <property type="entry name" value="Enolase-like_C_sf"/>
</dbReference>
<keyword evidence="3" id="KW-0460">Magnesium</keyword>
<evidence type="ECO:0000256" key="1">
    <source>
        <dbReference type="ARBA" id="ARBA00001946"/>
    </source>
</evidence>
<dbReference type="GO" id="GO:0009063">
    <property type="term" value="P:amino acid catabolic process"/>
    <property type="evidence" value="ECO:0007669"/>
    <property type="project" value="InterPro"/>
</dbReference>
<dbReference type="SFLD" id="SFLDS00001">
    <property type="entry name" value="Enolase"/>
    <property type="match status" value="1"/>
</dbReference>
<dbReference type="Gene3D" id="3.30.390.10">
    <property type="entry name" value="Enolase-like, N-terminal domain"/>
    <property type="match status" value="1"/>
</dbReference>
<dbReference type="InterPro" id="IPR018110">
    <property type="entry name" value="Mandel_Rmase/mucon_lact_enz_CS"/>
</dbReference>
<dbReference type="EC" id="4.2.1.90" evidence="5"/>
<accession>A0A517ZTY6</accession>
<dbReference type="EMBL" id="CP036276">
    <property type="protein sequence ID" value="QDU45943.1"/>
    <property type="molecule type" value="Genomic_DNA"/>
</dbReference>
<dbReference type="PROSITE" id="PS00908">
    <property type="entry name" value="MR_MLE_1"/>
    <property type="match status" value="1"/>
</dbReference>
<evidence type="ECO:0000256" key="3">
    <source>
        <dbReference type="ARBA" id="ARBA00022842"/>
    </source>
</evidence>
<gene>
    <name evidence="5" type="primary">rhmD_2</name>
    <name evidence="5" type="ORF">Mal52_44400</name>
</gene>
<dbReference type="InterPro" id="IPR029065">
    <property type="entry name" value="Enolase_C-like"/>
</dbReference>
<proteinExistence type="predicted"/>
<dbReference type="SFLD" id="SFLDG00179">
    <property type="entry name" value="mandelate_racemase"/>
    <property type="match status" value="1"/>
</dbReference>
<keyword evidence="6" id="KW-1185">Reference proteome</keyword>
<feature type="domain" description="Mandelate racemase/muconate lactonizing enzyme C-terminal" evidence="4">
    <location>
        <begin position="145"/>
        <end position="243"/>
    </location>
</feature>
<dbReference type="RefSeq" id="WP_145378475.1">
    <property type="nucleotide sequence ID" value="NZ_CP036276.1"/>
</dbReference>
<dbReference type="KEGG" id="sdyn:Mal52_44400"/>
<dbReference type="InterPro" id="IPR029017">
    <property type="entry name" value="Enolase-like_N"/>
</dbReference>
<keyword evidence="2" id="KW-0479">Metal-binding</keyword>
<organism evidence="5 6">
    <name type="scientific">Symmachiella dynata</name>
    <dbReference type="NCBI Taxonomy" id="2527995"/>
    <lineage>
        <taxon>Bacteria</taxon>
        <taxon>Pseudomonadati</taxon>
        <taxon>Planctomycetota</taxon>
        <taxon>Planctomycetia</taxon>
        <taxon>Planctomycetales</taxon>
        <taxon>Planctomycetaceae</taxon>
        <taxon>Symmachiella</taxon>
    </lineage>
</organism>
<dbReference type="SUPFAM" id="SSF54826">
    <property type="entry name" value="Enolase N-terminal domain-like"/>
    <property type="match status" value="1"/>
</dbReference>
<dbReference type="Pfam" id="PF02746">
    <property type="entry name" value="MR_MLE_N"/>
    <property type="match status" value="1"/>
</dbReference>
<dbReference type="InterPro" id="IPR013341">
    <property type="entry name" value="Mandelate_racemase_N_dom"/>
</dbReference>
<dbReference type="InterPro" id="IPR013342">
    <property type="entry name" value="Mandelate_racemase_C"/>
</dbReference>
<dbReference type="GO" id="GO:0050032">
    <property type="term" value="F:L-rhamnonate dehydratase activity"/>
    <property type="evidence" value="ECO:0007669"/>
    <property type="project" value="UniProtKB-EC"/>
</dbReference>
<evidence type="ECO:0000313" key="6">
    <source>
        <dbReference type="Proteomes" id="UP000319383"/>
    </source>
</evidence>
<evidence type="ECO:0000259" key="4">
    <source>
        <dbReference type="SMART" id="SM00922"/>
    </source>
</evidence>
<dbReference type="InterPro" id="IPR046945">
    <property type="entry name" value="RHMD-like"/>
</dbReference>
<protein>
    <submittedName>
        <fullName evidence="5">L-rhamnonate dehydratase</fullName>
        <ecNumber evidence="5">4.2.1.90</ecNumber>
    </submittedName>
</protein>
<name>A0A517ZTY6_9PLAN</name>
<dbReference type="GO" id="GO:0016052">
    <property type="term" value="P:carbohydrate catabolic process"/>
    <property type="evidence" value="ECO:0007669"/>
    <property type="project" value="TreeGrafter"/>
</dbReference>